<reference evidence="1" key="1">
    <citation type="journal article" date="2015" name="Nature">
        <title>Complex archaea that bridge the gap between prokaryotes and eukaryotes.</title>
        <authorList>
            <person name="Spang A."/>
            <person name="Saw J.H."/>
            <person name="Jorgensen S.L."/>
            <person name="Zaremba-Niedzwiedzka K."/>
            <person name="Martijn J."/>
            <person name="Lind A.E."/>
            <person name="van Eijk R."/>
            <person name="Schleper C."/>
            <person name="Guy L."/>
            <person name="Ettema T.J."/>
        </authorList>
    </citation>
    <scope>NUCLEOTIDE SEQUENCE</scope>
</reference>
<dbReference type="AlphaFoldDB" id="A0A0F9KT32"/>
<dbReference type="EMBL" id="LAZR01014196">
    <property type="protein sequence ID" value="KKM18555.1"/>
    <property type="molecule type" value="Genomic_DNA"/>
</dbReference>
<protein>
    <submittedName>
        <fullName evidence="1">Uncharacterized protein</fullName>
    </submittedName>
</protein>
<organism evidence="1">
    <name type="scientific">marine sediment metagenome</name>
    <dbReference type="NCBI Taxonomy" id="412755"/>
    <lineage>
        <taxon>unclassified sequences</taxon>
        <taxon>metagenomes</taxon>
        <taxon>ecological metagenomes</taxon>
    </lineage>
</organism>
<accession>A0A0F9KT32</accession>
<name>A0A0F9KT32_9ZZZZ</name>
<sequence>MRNQNIETLLKNLEDNYQRVKIIEKGQDHIKLKVFEAVFNVDIEDLVVLLNLLDYYIDDSEITIELDYTSIYFKDKVIFFTQLEEKYRQALYFTLGYDIVKEEFDCSFKGKKYSVEIGNLREFDLKEDQFGQFIDEIEKEGIDIDPHISGLLINLISGRDNPIQYYIKISSDQGKIKELWDTREIINLVYFIIFEFYRNQWIMLRLVDPYNISESFIDYRSYNISKKSIKPIEVGIYRYIDPFLLDMIYEGDITPNPFFKYLSYYRVFEYFYDKSPMGKVIKDIRRIIIKPEFANDLEGYTKKIYEIVRNNTSSISEVDKLKDLLSEFIEPNILDKIDNEIAEHIKKRIILDGGLELPSIMNKGTVNWKTCANRIYDLRRAIVHSNPSYWRKNKKPIHYTKKNFEYVWTESNFLRILSVELIGKASLDFYKSLTGNL</sequence>
<evidence type="ECO:0000313" key="1">
    <source>
        <dbReference type="EMBL" id="KKM18555.1"/>
    </source>
</evidence>
<comment type="caution">
    <text evidence="1">The sequence shown here is derived from an EMBL/GenBank/DDBJ whole genome shotgun (WGS) entry which is preliminary data.</text>
</comment>
<gene>
    <name evidence="1" type="ORF">LCGC14_1664550</name>
</gene>
<proteinExistence type="predicted"/>